<organism evidence="1 2">
    <name type="scientific">Shackletoniella antarctica</name>
    <dbReference type="NCBI Taxonomy" id="268115"/>
    <lineage>
        <taxon>Bacteria</taxon>
        <taxon>Bacillati</taxon>
        <taxon>Cyanobacteriota</taxon>
        <taxon>Cyanophyceae</taxon>
        <taxon>Oculatellales</taxon>
        <taxon>Oculatellaceae</taxon>
        <taxon>Shackletoniella</taxon>
    </lineage>
</organism>
<dbReference type="Pfam" id="PF13668">
    <property type="entry name" value="Ferritin_2"/>
    <property type="match status" value="1"/>
</dbReference>
<dbReference type="Proteomes" id="UP000249081">
    <property type="component" value="Unassembled WGS sequence"/>
</dbReference>
<comment type="caution">
    <text evidence="1">The sequence shown here is derived from an EMBL/GenBank/DDBJ whole genome shotgun (WGS) entry which is preliminary data.</text>
</comment>
<sequence length="45" mass="4687">MSGFNADDVGILNFALLLEELEAGFYAAVVSSNKITDVKDGHSAG</sequence>
<name>A0A2W4Y1U1_9CYAN</name>
<evidence type="ECO:0000313" key="2">
    <source>
        <dbReference type="Proteomes" id="UP000249081"/>
    </source>
</evidence>
<accession>A0A2W4Y1U1</accession>
<reference evidence="2" key="1">
    <citation type="submission" date="2018-04" db="EMBL/GenBank/DDBJ databases">
        <authorList>
            <person name="Cornet L."/>
        </authorList>
    </citation>
    <scope>NUCLEOTIDE SEQUENCE [LARGE SCALE GENOMIC DNA]</scope>
</reference>
<gene>
    <name evidence="1" type="ORF">DCF17_11440</name>
</gene>
<evidence type="ECO:0000313" key="1">
    <source>
        <dbReference type="EMBL" id="PZO40945.1"/>
    </source>
</evidence>
<dbReference type="AlphaFoldDB" id="A0A2W4Y1U1"/>
<proteinExistence type="predicted"/>
<dbReference type="EMBL" id="QBMN01000070">
    <property type="protein sequence ID" value="PZO40945.1"/>
    <property type="molecule type" value="Genomic_DNA"/>
</dbReference>
<reference evidence="1 2" key="2">
    <citation type="submission" date="2018-06" db="EMBL/GenBank/DDBJ databases">
        <title>Metagenomic assembly of (sub)arctic Cyanobacteria and their associated microbiome from non-axenic cultures.</title>
        <authorList>
            <person name="Baurain D."/>
        </authorList>
    </citation>
    <scope>NUCLEOTIDE SEQUENCE [LARGE SCALE GENOMIC DNA]</scope>
    <source>
        <strain evidence="1">ULC041bin1</strain>
    </source>
</reference>
<protein>
    <submittedName>
        <fullName evidence="1">Uncharacterized protein</fullName>
    </submittedName>
</protein>